<evidence type="ECO:0000256" key="2">
    <source>
        <dbReference type="ARBA" id="ARBA00005745"/>
    </source>
</evidence>
<dbReference type="EMBL" id="DVIU01000045">
    <property type="protein sequence ID" value="HIS35451.1"/>
    <property type="molecule type" value="Genomic_DNA"/>
</dbReference>
<evidence type="ECO:0000256" key="7">
    <source>
        <dbReference type="SAM" id="Phobius"/>
    </source>
</evidence>
<keyword evidence="4 7" id="KW-0812">Transmembrane</keyword>
<evidence type="ECO:0000256" key="4">
    <source>
        <dbReference type="ARBA" id="ARBA00022692"/>
    </source>
</evidence>
<feature type="transmembrane region" description="Helical" evidence="7">
    <location>
        <begin position="381"/>
        <end position="401"/>
    </location>
</feature>
<dbReference type="PANTHER" id="PTHR30012:SF0">
    <property type="entry name" value="TYPE II SECRETION SYSTEM PROTEIN F-RELATED"/>
    <property type="match status" value="1"/>
</dbReference>
<dbReference type="Gene3D" id="1.20.81.30">
    <property type="entry name" value="Type II secretion system (T2SS), domain F"/>
    <property type="match status" value="2"/>
</dbReference>
<comment type="caution">
    <text evidence="9">The sequence shown here is derived from an EMBL/GenBank/DDBJ whole genome shotgun (WGS) entry which is preliminary data.</text>
</comment>
<accession>A0A9D1JM00</accession>
<evidence type="ECO:0000313" key="10">
    <source>
        <dbReference type="Proteomes" id="UP000823928"/>
    </source>
</evidence>
<evidence type="ECO:0000256" key="5">
    <source>
        <dbReference type="ARBA" id="ARBA00022989"/>
    </source>
</evidence>
<evidence type="ECO:0000313" key="9">
    <source>
        <dbReference type="EMBL" id="HIS35451.1"/>
    </source>
</evidence>
<feature type="domain" description="Type II secretion system protein GspF" evidence="8">
    <location>
        <begin position="278"/>
        <end position="400"/>
    </location>
</feature>
<dbReference type="InterPro" id="IPR042094">
    <property type="entry name" value="T2SS_GspF_sf"/>
</dbReference>
<comment type="subcellular location">
    <subcellularLocation>
        <location evidence="1">Cell membrane</location>
        <topology evidence="1">Multi-pass membrane protein</topology>
    </subcellularLocation>
</comment>
<dbReference type="InterPro" id="IPR003004">
    <property type="entry name" value="GspF/PilC"/>
</dbReference>
<name>A0A9D1JM00_9BACT</name>
<reference evidence="9" key="2">
    <citation type="journal article" date="2021" name="PeerJ">
        <title>Extensive microbial diversity within the chicken gut microbiome revealed by metagenomics and culture.</title>
        <authorList>
            <person name="Gilroy R."/>
            <person name="Ravi A."/>
            <person name="Getino M."/>
            <person name="Pursley I."/>
            <person name="Horton D.L."/>
            <person name="Alikhan N.F."/>
            <person name="Baker D."/>
            <person name="Gharbi K."/>
            <person name="Hall N."/>
            <person name="Watson M."/>
            <person name="Adriaenssens E.M."/>
            <person name="Foster-Nyarko E."/>
            <person name="Jarju S."/>
            <person name="Secka A."/>
            <person name="Antonio M."/>
            <person name="Oren A."/>
            <person name="Chaudhuri R.R."/>
            <person name="La Ragione R."/>
            <person name="Hildebrand F."/>
            <person name="Pallen M.J."/>
        </authorList>
    </citation>
    <scope>NUCLEOTIDE SEQUENCE</scope>
    <source>
        <strain evidence="9">6276</strain>
    </source>
</reference>
<evidence type="ECO:0000256" key="1">
    <source>
        <dbReference type="ARBA" id="ARBA00004651"/>
    </source>
</evidence>
<dbReference type="AlphaFoldDB" id="A0A9D1JM00"/>
<dbReference type="PANTHER" id="PTHR30012">
    <property type="entry name" value="GENERAL SECRETION PATHWAY PROTEIN"/>
    <property type="match status" value="1"/>
</dbReference>
<feature type="transmembrane region" description="Helical" evidence="7">
    <location>
        <begin position="228"/>
        <end position="247"/>
    </location>
</feature>
<dbReference type="InterPro" id="IPR018076">
    <property type="entry name" value="T2SS_GspF_dom"/>
</dbReference>
<proteinExistence type="inferred from homology"/>
<feature type="transmembrane region" description="Helical" evidence="7">
    <location>
        <begin position="175"/>
        <end position="200"/>
    </location>
</feature>
<gene>
    <name evidence="9" type="ORF">IAC10_02305</name>
</gene>
<keyword evidence="6 7" id="KW-0472">Membrane</keyword>
<protein>
    <submittedName>
        <fullName evidence="9">Type II secretion system F family protein</fullName>
    </submittedName>
</protein>
<sequence>MAIYNYVALKNNKDLVKGKVEAEDLRDAREQVRKLGFLPTKVYEEKIGKDSKQEVADEVKGGQMKTLGLADKMDFTSTLQILASSGIPMIESLMFIETDAAKLKIRLVAKELRRQIMAGATFADTIAKYPAQFGQVFIGLCKAGEDSGELEKTLDRLLELMTKQANIRGKVIGTLMYPMFVIALAVIIVLVMLMFVFPVFKEMFDGMGKELPWITATLMSAGIFLKKFWYLVPLILGSLVFGIIYLFKWEPSKRVIDKYSLQIPLLCDLLQFSNYANFVAVMQVAYDAGVPIVECLYLANLTLTNFTLKEKIEKATGMVQQGQHLSVALRSTEAVPKMILFMIATGEQSGRLGDMLLQATKFIDKKLDGIIDTMTKMIEPLMLIVIGSIVLTLALALYLPLFGSYMSD</sequence>
<evidence type="ECO:0000259" key="8">
    <source>
        <dbReference type="Pfam" id="PF00482"/>
    </source>
</evidence>
<dbReference type="Proteomes" id="UP000823928">
    <property type="component" value="Unassembled WGS sequence"/>
</dbReference>
<keyword evidence="3" id="KW-1003">Cell membrane</keyword>
<comment type="similarity">
    <text evidence="2">Belongs to the GSP F family.</text>
</comment>
<keyword evidence="5 7" id="KW-1133">Transmembrane helix</keyword>
<reference evidence="9" key="1">
    <citation type="submission" date="2020-10" db="EMBL/GenBank/DDBJ databases">
        <authorList>
            <person name="Gilroy R."/>
        </authorList>
    </citation>
    <scope>NUCLEOTIDE SEQUENCE</scope>
    <source>
        <strain evidence="9">6276</strain>
    </source>
</reference>
<organism evidence="9 10">
    <name type="scientific">Candidatus Scatousia excrementigallinarum</name>
    <dbReference type="NCBI Taxonomy" id="2840935"/>
    <lineage>
        <taxon>Bacteria</taxon>
        <taxon>Candidatus Scatousia</taxon>
    </lineage>
</organism>
<feature type="domain" description="Type II secretion system protein GspF" evidence="8">
    <location>
        <begin position="75"/>
        <end position="198"/>
    </location>
</feature>
<evidence type="ECO:0000256" key="6">
    <source>
        <dbReference type="ARBA" id="ARBA00023136"/>
    </source>
</evidence>
<dbReference type="Pfam" id="PF00482">
    <property type="entry name" value="T2SSF"/>
    <property type="match status" value="2"/>
</dbReference>
<dbReference type="GO" id="GO:0005886">
    <property type="term" value="C:plasma membrane"/>
    <property type="evidence" value="ECO:0007669"/>
    <property type="project" value="UniProtKB-SubCell"/>
</dbReference>
<dbReference type="PRINTS" id="PR00812">
    <property type="entry name" value="BCTERIALGSPF"/>
</dbReference>
<evidence type="ECO:0000256" key="3">
    <source>
        <dbReference type="ARBA" id="ARBA00022475"/>
    </source>
</evidence>